<dbReference type="InterPro" id="IPR043129">
    <property type="entry name" value="ATPase_NBD"/>
</dbReference>
<dbReference type="InterPro" id="IPR018181">
    <property type="entry name" value="Heat_shock_70_CS"/>
</dbReference>
<evidence type="ECO:0000259" key="5">
    <source>
        <dbReference type="PROSITE" id="PS51203"/>
    </source>
</evidence>
<feature type="domain" description="CS" evidence="5">
    <location>
        <begin position="199"/>
        <end position="286"/>
    </location>
</feature>
<dbReference type="CDD" id="cd06467">
    <property type="entry name" value="p23_NUDC_like"/>
    <property type="match status" value="1"/>
</dbReference>
<dbReference type="PROSITE" id="PS00297">
    <property type="entry name" value="HSP70_1"/>
    <property type="match status" value="1"/>
</dbReference>
<evidence type="ECO:0000256" key="4">
    <source>
        <dbReference type="SAM" id="MobiDB-lite"/>
    </source>
</evidence>
<dbReference type="PRINTS" id="PR00301">
    <property type="entry name" value="HEATSHOCK70"/>
</dbReference>
<dbReference type="GO" id="GO:0051082">
    <property type="term" value="F:unfolded protein binding"/>
    <property type="evidence" value="ECO:0007669"/>
    <property type="project" value="InterPro"/>
</dbReference>
<dbReference type="SUPFAM" id="SSF53067">
    <property type="entry name" value="Actin-like ATPase domain"/>
    <property type="match status" value="2"/>
</dbReference>
<dbReference type="NCBIfam" id="TIGR02350">
    <property type="entry name" value="prok_dnaK"/>
    <property type="match status" value="1"/>
</dbReference>
<dbReference type="HAMAP" id="MF_00332">
    <property type="entry name" value="DnaK"/>
    <property type="match status" value="1"/>
</dbReference>
<keyword evidence="3" id="KW-0067">ATP-binding</keyword>
<feature type="region of interest" description="Disordered" evidence="4">
    <location>
        <begin position="1023"/>
        <end position="1044"/>
    </location>
</feature>
<dbReference type="AlphaFoldDB" id="A0A4Y7NM55"/>
<evidence type="ECO:0000256" key="1">
    <source>
        <dbReference type="ARBA" id="ARBA00007381"/>
    </source>
</evidence>
<accession>A0A4Y7NM55</accession>
<dbReference type="Pfam" id="PF00012">
    <property type="entry name" value="HSP70"/>
    <property type="match status" value="1"/>
</dbReference>
<name>A0A4Y7NM55_9CRUS</name>
<comment type="similarity">
    <text evidence="1">Belongs to the heat shock protein 70 family.</text>
</comment>
<dbReference type="GO" id="GO:0005524">
    <property type="term" value="F:ATP binding"/>
    <property type="evidence" value="ECO:0007669"/>
    <property type="project" value="UniProtKB-KW"/>
</dbReference>
<dbReference type="InterPro" id="IPR029047">
    <property type="entry name" value="HSP70_peptide-bd_sf"/>
</dbReference>
<keyword evidence="2" id="KW-0547">Nucleotide-binding</keyword>
<dbReference type="InterPro" id="IPR029048">
    <property type="entry name" value="HSP70_C_sf"/>
</dbReference>
<dbReference type="InterPro" id="IPR007052">
    <property type="entry name" value="CS_dom"/>
</dbReference>
<sequence>MMDEKSPQIVKTVEHLLPNDQQFSYLHVKTFGLHNHLIDDPFHDEVAFFISKDLQVFQIDIHSLTSQHPDFQPVWEIPQPKKTDGRFNASLSFAAPNLAVATDGEDEVESQIALSSFGCNQKETPFVNCLEWVEYQHKDGIWSFKQLKRIVIPHGLDYASVLSPGQSLCLIAREPFGIVYDSAKSVAVPLNSSHLVEGEKKIAYVWAESSDEVTIWMNFEKQISKLDLVVEICKQDVKVVYNKQTCLSGELAHNIVVSSSTWTLSDGKLEIILSKADRSVNWDHLIHNDVRGQKVLDAESAAEWHHRLIHITPEEMSILNGNQLLFVTRATPGHNPGVCLRHDVDGLVWEPMSDEAEKPWGCLHTATLQALGYIQASKQQRKFTVTPPNMTYAALCDAFTHVYIYRQSHCLSTGVEMVYRPTGRKNGPTSLLVQHRFKSDGVKGPVIGIDLGTTNSCVAIMEDGERLVGMPAKRQAVTNAQNTLYATKRLIGRKFDDPEVKKDMKTVSYKIVRASNGDAWIEARGKMYSPSQIGAFVLTKMKETAEAYLGTPIKNAVVTVPAYFNDSQRQATKDAGQISGLNVLRVINEPTAAALAYGMDKSEDKIIAVYDLGGGTFDISILEIQKGVFEVKSTNGDTFLGGEDFDNALVNFLVNEFKRDQGLDITKDPMAMQRVKEAAEKAKIELSSSMQTDINLPYLTMDASGPKHMNLKMSRSKLESLVGDLIKRTVAPCQKALKDGEVSKNDIGDVLLVGGMTRMPKVQETVKEIFGRVPSKAVNPDEAVAVGAAIQGGVLAGGVTDILLLDVTPLSLGIETLGGVFTKLIQRNTTIPTKKSQVFSTAADGQTQVEIKVYQGEREMAADNKILGQFSLIGIPPAPRGVPQIEVTFDIDANGIVHVSARDKGTGKEQQIVIQSSGGLSKDEIENMVRNAEQFAKEDQIKRDRVEAVNHAEGIVHDTESKMEEFKDQLPAEECAKLKDQIAAVREALANKDSKTPEDIKKITSDLQQASLKLFEMAYKKMAAERENSGGSGSGSEEKKDEKQ</sequence>
<dbReference type="Gene3D" id="2.60.34.10">
    <property type="entry name" value="Substrate Binding Domain Of DNAk, Chain A, domain 1"/>
    <property type="match status" value="1"/>
</dbReference>
<dbReference type="Pfam" id="PF04969">
    <property type="entry name" value="CS"/>
    <property type="match status" value="1"/>
</dbReference>
<dbReference type="InterPro" id="IPR013126">
    <property type="entry name" value="Hsp_70_fam"/>
</dbReference>
<dbReference type="PROSITE" id="PS51203">
    <property type="entry name" value="CS"/>
    <property type="match status" value="1"/>
</dbReference>
<reference evidence="6" key="1">
    <citation type="submission" date="2018-08" db="EMBL/GenBank/DDBJ databases">
        <authorList>
            <person name="Cornetti L."/>
        </authorList>
    </citation>
    <scope>NUCLEOTIDE SEQUENCE</scope>
    <source>
        <strain evidence="6">OM-SAIQ-clone2</strain>
    </source>
</reference>
<dbReference type="PROSITE" id="PS01036">
    <property type="entry name" value="HSP70_3"/>
    <property type="match status" value="1"/>
</dbReference>
<proteinExistence type="evidence at transcript level"/>
<organism evidence="6">
    <name type="scientific">Simocephalus serrulatus</name>
    <dbReference type="NCBI Taxonomy" id="117539"/>
    <lineage>
        <taxon>Eukaryota</taxon>
        <taxon>Metazoa</taxon>
        <taxon>Ecdysozoa</taxon>
        <taxon>Arthropoda</taxon>
        <taxon>Crustacea</taxon>
        <taxon>Branchiopoda</taxon>
        <taxon>Diplostraca</taxon>
        <taxon>Cladocera</taxon>
        <taxon>Anomopoda</taxon>
        <taxon>Daphniidae</taxon>
        <taxon>Simocephalus</taxon>
    </lineage>
</organism>
<dbReference type="Gene3D" id="3.90.640.10">
    <property type="entry name" value="Actin, Chain A, domain 4"/>
    <property type="match status" value="1"/>
</dbReference>
<dbReference type="SUPFAM" id="SSF49764">
    <property type="entry name" value="HSP20-like chaperones"/>
    <property type="match status" value="1"/>
</dbReference>
<dbReference type="EMBL" id="LR024712">
    <property type="protein sequence ID" value="SVE94331.1"/>
    <property type="molecule type" value="mRNA"/>
</dbReference>
<evidence type="ECO:0000313" key="6">
    <source>
        <dbReference type="EMBL" id="SVE94331.1"/>
    </source>
</evidence>
<dbReference type="Gene3D" id="3.30.420.40">
    <property type="match status" value="2"/>
</dbReference>
<dbReference type="FunFam" id="3.30.30.30:FF:000003">
    <property type="entry name" value="Heat shock protein 9"/>
    <property type="match status" value="1"/>
</dbReference>
<dbReference type="PANTHER" id="PTHR19375">
    <property type="entry name" value="HEAT SHOCK PROTEIN 70KDA"/>
    <property type="match status" value="1"/>
</dbReference>
<dbReference type="Gene3D" id="3.30.30.30">
    <property type="match status" value="1"/>
</dbReference>
<dbReference type="FunFam" id="3.30.420.40:FF:000004">
    <property type="entry name" value="Molecular chaperone DnaK"/>
    <property type="match status" value="1"/>
</dbReference>
<protein>
    <submittedName>
        <fullName evidence="6">EOG090X08S2</fullName>
    </submittedName>
</protein>
<dbReference type="FunFam" id="2.60.34.10:FF:000014">
    <property type="entry name" value="Chaperone protein DnaK HSP70"/>
    <property type="match status" value="1"/>
</dbReference>
<dbReference type="FunFam" id="3.90.640.10:FF:000003">
    <property type="entry name" value="Molecular chaperone DnaK"/>
    <property type="match status" value="1"/>
</dbReference>
<dbReference type="CDD" id="cd11733">
    <property type="entry name" value="ASKHA_NBD_HSP70_HSPA9"/>
    <property type="match status" value="1"/>
</dbReference>
<evidence type="ECO:0000256" key="2">
    <source>
        <dbReference type="ARBA" id="ARBA00022741"/>
    </source>
</evidence>
<dbReference type="PROSITE" id="PS00329">
    <property type="entry name" value="HSP70_2"/>
    <property type="match status" value="1"/>
</dbReference>
<dbReference type="InterPro" id="IPR012725">
    <property type="entry name" value="Chaperone_DnaK"/>
</dbReference>
<dbReference type="Gene3D" id="1.20.1270.10">
    <property type="match status" value="1"/>
</dbReference>
<dbReference type="FunFam" id="3.30.420.40:FF:000020">
    <property type="entry name" value="Chaperone protein HscA homolog"/>
    <property type="match status" value="1"/>
</dbReference>
<dbReference type="Gene3D" id="2.60.40.790">
    <property type="match status" value="1"/>
</dbReference>
<dbReference type="InterPro" id="IPR008978">
    <property type="entry name" value="HSP20-like_chaperone"/>
</dbReference>
<dbReference type="SUPFAM" id="SSF100920">
    <property type="entry name" value="Heat shock protein 70kD (HSP70), peptide-binding domain"/>
    <property type="match status" value="1"/>
</dbReference>
<dbReference type="FunFam" id="1.20.1270.10:FF:000011">
    <property type="entry name" value="stress-70 protein, mitochondrial isoform X1"/>
    <property type="match status" value="1"/>
</dbReference>
<evidence type="ECO:0000256" key="3">
    <source>
        <dbReference type="ARBA" id="ARBA00022840"/>
    </source>
</evidence>
<dbReference type="NCBIfam" id="NF001413">
    <property type="entry name" value="PRK00290.1"/>
    <property type="match status" value="1"/>
</dbReference>
<dbReference type="GO" id="GO:0140662">
    <property type="term" value="F:ATP-dependent protein folding chaperone"/>
    <property type="evidence" value="ECO:0007669"/>
    <property type="project" value="InterPro"/>
</dbReference>
<gene>
    <name evidence="6" type="primary">EOG090X08S2</name>
</gene>